<feature type="chain" id="PRO_5018144179" evidence="2">
    <location>
        <begin position="29"/>
        <end position="253"/>
    </location>
</feature>
<evidence type="ECO:0000256" key="1">
    <source>
        <dbReference type="ARBA" id="ARBA00022729"/>
    </source>
</evidence>
<dbReference type="InterPro" id="IPR001320">
    <property type="entry name" value="Iontro_rcpt_C"/>
</dbReference>
<feature type="domain" description="Ionotropic glutamate receptor C-terminal" evidence="4">
    <location>
        <begin position="33"/>
        <end position="253"/>
    </location>
</feature>
<dbReference type="SMART" id="SM00079">
    <property type="entry name" value="PBPe"/>
    <property type="match status" value="1"/>
</dbReference>
<dbReference type="SUPFAM" id="SSF53850">
    <property type="entry name" value="Periplasmic binding protein-like II"/>
    <property type="match status" value="1"/>
</dbReference>
<dbReference type="AlphaFoldDB" id="A0A3P3XPZ4"/>
<dbReference type="InterPro" id="IPR001638">
    <property type="entry name" value="Solute-binding_3/MltF_N"/>
</dbReference>
<dbReference type="PANTHER" id="PTHR35936:SF17">
    <property type="entry name" value="ARGININE-BINDING EXTRACELLULAR PROTEIN ARTP"/>
    <property type="match status" value="1"/>
</dbReference>
<accession>A0A3P3XPZ4</accession>
<dbReference type="PROSITE" id="PS51257">
    <property type="entry name" value="PROKAR_LIPOPROTEIN"/>
    <property type="match status" value="1"/>
</dbReference>
<protein>
    <submittedName>
        <fullName evidence="5">ABC-type transporter, periplasmic subunit family 3</fullName>
    </submittedName>
</protein>
<feature type="domain" description="Solute-binding protein family 3/N-terminal" evidence="3">
    <location>
        <begin position="33"/>
        <end position="252"/>
    </location>
</feature>
<dbReference type="GO" id="GO:0016020">
    <property type="term" value="C:membrane"/>
    <property type="evidence" value="ECO:0007669"/>
    <property type="project" value="InterPro"/>
</dbReference>
<dbReference type="CDD" id="cd13624">
    <property type="entry name" value="PBP2_Arg_Lys_His"/>
    <property type="match status" value="1"/>
</dbReference>
<evidence type="ECO:0000313" key="5">
    <source>
        <dbReference type="EMBL" id="SLM18335.1"/>
    </source>
</evidence>
<sequence>MKKFWSVLTSVTLVAIVALGAVSLFSCAKKPAQITVATDATWPPMEYVDENKNIVGFDIDLVNEIAKAENFKVEIKNTAWDGIFAGLAAGNYQVIASSVTITDERKNTMDFSDPYVNAGQVLVVRKDTTGVTTLADLVGRKAGAQIGTTGAIEIGKVQGVELKTYDEVGLAFEDLVNGNIDGVVADSPIAANFALQNATYKEKLMIVGQPFTDEWLGFAFKKGDTKTQKLFNDGLAKVKSSGKLDELKKKWLQ</sequence>
<dbReference type="Pfam" id="PF00497">
    <property type="entry name" value="SBP_bac_3"/>
    <property type="match status" value="1"/>
</dbReference>
<feature type="signal peptide" evidence="2">
    <location>
        <begin position="1"/>
        <end position="28"/>
    </location>
</feature>
<dbReference type="SMART" id="SM00062">
    <property type="entry name" value="PBPb"/>
    <property type="match status" value="1"/>
</dbReference>
<name>A0A3P3XPZ4_9SPIR</name>
<dbReference type="GO" id="GO:0015276">
    <property type="term" value="F:ligand-gated monoatomic ion channel activity"/>
    <property type="evidence" value="ECO:0007669"/>
    <property type="project" value="InterPro"/>
</dbReference>
<organism evidence="5">
    <name type="scientific">uncultured spirochete</name>
    <dbReference type="NCBI Taxonomy" id="156406"/>
    <lineage>
        <taxon>Bacteria</taxon>
        <taxon>Pseudomonadati</taxon>
        <taxon>Spirochaetota</taxon>
        <taxon>Spirochaetia</taxon>
        <taxon>Spirochaetales</taxon>
        <taxon>environmental samples</taxon>
    </lineage>
</organism>
<keyword evidence="1 2" id="KW-0732">Signal</keyword>
<proteinExistence type="predicted"/>
<evidence type="ECO:0000259" key="3">
    <source>
        <dbReference type="SMART" id="SM00062"/>
    </source>
</evidence>
<evidence type="ECO:0000259" key="4">
    <source>
        <dbReference type="SMART" id="SM00079"/>
    </source>
</evidence>
<dbReference type="PANTHER" id="PTHR35936">
    <property type="entry name" value="MEMBRANE-BOUND LYTIC MUREIN TRANSGLYCOSYLASE F"/>
    <property type="match status" value="1"/>
</dbReference>
<dbReference type="Gene3D" id="3.40.190.10">
    <property type="entry name" value="Periplasmic binding protein-like II"/>
    <property type="match status" value="2"/>
</dbReference>
<dbReference type="EMBL" id="FWDO01000004">
    <property type="protein sequence ID" value="SLM18335.1"/>
    <property type="molecule type" value="Genomic_DNA"/>
</dbReference>
<evidence type="ECO:0000256" key="2">
    <source>
        <dbReference type="SAM" id="SignalP"/>
    </source>
</evidence>
<gene>
    <name evidence="5" type="ORF">SPIRO4BDMA_40907</name>
</gene>
<reference evidence="5" key="1">
    <citation type="submission" date="2017-02" db="EMBL/GenBank/DDBJ databases">
        <authorList>
            <person name="Regsiter A."/>
            <person name="William W."/>
        </authorList>
    </citation>
    <scope>NUCLEOTIDE SEQUENCE</scope>
    <source>
        <strain evidence="5">BdmA 4</strain>
    </source>
</reference>